<evidence type="ECO:0000313" key="2">
    <source>
        <dbReference type="EMBL" id="CAD9432155.1"/>
    </source>
</evidence>
<protein>
    <submittedName>
        <fullName evidence="2">Uncharacterized protein</fullName>
    </submittedName>
</protein>
<organism evidence="2">
    <name type="scientific">Haptolina brevifila</name>
    <dbReference type="NCBI Taxonomy" id="156173"/>
    <lineage>
        <taxon>Eukaryota</taxon>
        <taxon>Haptista</taxon>
        <taxon>Haptophyta</taxon>
        <taxon>Prymnesiophyceae</taxon>
        <taxon>Prymnesiales</taxon>
        <taxon>Prymnesiaceae</taxon>
        <taxon>Haptolina</taxon>
    </lineage>
</organism>
<reference evidence="2" key="1">
    <citation type="submission" date="2021-01" db="EMBL/GenBank/DDBJ databases">
        <authorList>
            <person name="Corre E."/>
            <person name="Pelletier E."/>
            <person name="Niang G."/>
            <person name="Scheremetjew M."/>
            <person name="Finn R."/>
            <person name="Kale V."/>
            <person name="Holt S."/>
            <person name="Cochrane G."/>
            <person name="Meng A."/>
            <person name="Brown T."/>
            <person name="Cohen L."/>
        </authorList>
    </citation>
    <scope>NUCLEOTIDE SEQUENCE</scope>
    <source>
        <strain evidence="2">UTEX LB 985</strain>
    </source>
</reference>
<dbReference type="AlphaFoldDB" id="A0A7S2CQ03"/>
<gene>
    <name evidence="2" type="ORF">CBRE1094_LOCUS10658</name>
</gene>
<evidence type="ECO:0000256" key="1">
    <source>
        <dbReference type="SAM" id="SignalP"/>
    </source>
</evidence>
<dbReference type="EMBL" id="HBGU01019542">
    <property type="protein sequence ID" value="CAD9432155.1"/>
    <property type="molecule type" value="Transcribed_RNA"/>
</dbReference>
<accession>A0A7S2CQ03</accession>
<feature type="chain" id="PRO_5030516143" evidence="1">
    <location>
        <begin position="23"/>
        <end position="103"/>
    </location>
</feature>
<keyword evidence="1" id="KW-0732">Signal</keyword>
<name>A0A7S2CQ03_9EUKA</name>
<sequence>MAYAAASAAVLTLASLTSLLYTADDYSPVLRPEVGDTVRMVRQGVSGKVIELVDATKAQALKQKEEMAAAAKAAATTQTGHAYLHLLQATGGASRGLVTMMTP</sequence>
<feature type="signal peptide" evidence="1">
    <location>
        <begin position="1"/>
        <end position="22"/>
    </location>
</feature>
<proteinExistence type="predicted"/>